<dbReference type="Proteomes" id="UP000618795">
    <property type="component" value="Unassembled WGS sequence"/>
</dbReference>
<sequence>MAGGVSRARVRFGLSPASDQDTSCAVCRDGVRRRPASSTRTAAWPTPPEFYDSPQEATCQAPALDGLVHRLGPTR</sequence>
<evidence type="ECO:0000256" key="1">
    <source>
        <dbReference type="SAM" id="MobiDB-lite"/>
    </source>
</evidence>
<accession>A0A918IJC8</accession>
<gene>
    <name evidence="2" type="ORF">GCM10010260_78640</name>
</gene>
<name>A0A918IJC8_9ACTN</name>
<reference evidence="2" key="1">
    <citation type="journal article" date="2014" name="Int. J. Syst. Evol. Microbiol.">
        <title>Complete genome sequence of Corynebacterium casei LMG S-19264T (=DSM 44701T), isolated from a smear-ripened cheese.</title>
        <authorList>
            <consortium name="US DOE Joint Genome Institute (JGI-PGF)"/>
            <person name="Walter F."/>
            <person name="Albersmeier A."/>
            <person name="Kalinowski J."/>
            <person name="Ruckert C."/>
        </authorList>
    </citation>
    <scope>NUCLEOTIDE SEQUENCE</scope>
    <source>
        <strain evidence="2">JCM 4369</strain>
    </source>
</reference>
<proteinExistence type="predicted"/>
<comment type="caution">
    <text evidence="2">The sequence shown here is derived from an EMBL/GenBank/DDBJ whole genome shotgun (WGS) entry which is preliminary data.</text>
</comment>
<protein>
    <submittedName>
        <fullName evidence="2">Uncharacterized protein</fullName>
    </submittedName>
</protein>
<feature type="region of interest" description="Disordered" evidence="1">
    <location>
        <begin position="31"/>
        <end position="55"/>
    </location>
</feature>
<dbReference type="AlphaFoldDB" id="A0A918IJC8"/>
<evidence type="ECO:0000313" key="2">
    <source>
        <dbReference type="EMBL" id="GGV26537.1"/>
    </source>
</evidence>
<dbReference type="EMBL" id="BMTD01000030">
    <property type="protein sequence ID" value="GGV26537.1"/>
    <property type="molecule type" value="Genomic_DNA"/>
</dbReference>
<organism evidence="2 3">
    <name type="scientific">Streptomyces filipinensis</name>
    <dbReference type="NCBI Taxonomy" id="66887"/>
    <lineage>
        <taxon>Bacteria</taxon>
        <taxon>Bacillati</taxon>
        <taxon>Actinomycetota</taxon>
        <taxon>Actinomycetes</taxon>
        <taxon>Kitasatosporales</taxon>
        <taxon>Streptomycetaceae</taxon>
        <taxon>Streptomyces</taxon>
    </lineage>
</organism>
<reference evidence="2" key="2">
    <citation type="submission" date="2020-09" db="EMBL/GenBank/DDBJ databases">
        <authorList>
            <person name="Sun Q."/>
            <person name="Ohkuma M."/>
        </authorList>
    </citation>
    <scope>NUCLEOTIDE SEQUENCE</scope>
    <source>
        <strain evidence="2">JCM 4369</strain>
    </source>
</reference>
<keyword evidence="3" id="KW-1185">Reference proteome</keyword>
<evidence type="ECO:0000313" key="3">
    <source>
        <dbReference type="Proteomes" id="UP000618795"/>
    </source>
</evidence>